<organism evidence="1 2">
    <name type="scientific">Leptomonas seymouri</name>
    <dbReference type="NCBI Taxonomy" id="5684"/>
    <lineage>
        <taxon>Eukaryota</taxon>
        <taxon>Discoba</taxon>
        <taxon>Euglenozoa</taxon>
        <taxon>Kinetoplastea</taxon>
        <taxon>Metakinetoplastina</taxon>
        <taxon>Trypanosomatida</taxon>
        <taxon>Trypanosomatidae</taxon>
        <taxon>Leishmaniinae</taxon>
        <taxon>Leptomonas</taxon>
    </lineage>
</organism>
<proteinExistence type="predicted"/>
<dbReference type="EMBL" id="LJSK01000010">
    <property type="protein sequence ID" value="KPI90101.1"/>
    <property type="molecule type" value="Genomic_DNA"/>
</dbReference>
<evidence type="ECO:0000313" key="1">
    <source>
        <dbReference type="EMBL" id="KPI90101.1"/>
    </source>
</evidence>
<dbReference type="OMA" id="NPNTAIC"/>
<protein>
    <submittedName>
        <fullName evidence="1">Uncharacterized protein</fullName>
    </submittedName>
</protein>
<gene>
    <name evidence="1" type="ORF">ABL78_0746</name>
</gene>
<reference evidence="1 2" key="1">
    <citation type="journal article" date="2015" name="PLoS Pathog.">
        <title>Leptomonas seymouri: Adaptations to the Dixenous Life Cycle Analyzed by Genome Sequencing, Transcriptome Profiling and Co-infection with Leishmania donovani.</title>
        <authorList>
            <person name="Kraeva N."/>
            <person name="Butenko A."/>
            <person name="Hlavacova J."/>
            <person name="Kostygov A."/>
            <person name="Myskova J."/>
            <person name="Grybchuk D."/>
            <person name="Lestinova T."/>
            <person name="Votypka J."/>
            <person name="Volf P."/>
            <person name="Opperdoes F."/>
            <person name="Flegontov P."/>
            <person name="Lukes J."/>
            <person name="Yurchenko V."/>
        </authorList>
    </citation>
    <scope>NUCLEOTIDE SEQUENCE [LARGE SCALE GENOMIC DNA]</scope>
    <source>
        <strain evidence="1 2">ATCC 30220</strain>
    </source>
</reference>
<dbReference type="AlphaFoldDB" id="A0A0N1IBI8"/>
<name>A0A0N1IBI8_LEPSE</name>
<dbReference type="VEuPathDB" id="TriTrypDB:Lsey_0010_0130"/>
<dbReference type="OrthoDB" id="267508at2759"/>
<comment type="caution">
    <text evidence="1">The sequence shown here is derived from an EMBL/GenBank/DDBJ whole genome shotgun (WGS) entry which is preliminary data.</text>
</comment>
<evidence type="ECO:0000313" key="2">
    <source>
        <dbReference type="Proteomes" id="UP000038009"/>
    </source>
</evidence>
<dbReference type="Proteomes" id="UP000038009">
    <property type="component" value="Unassembled WGS sequence"/>
</dbReference>
<sequence length="233" mass="24955">MPTEPAQTGYPDFLTEEQKTLLAQFELRTISASDDTPVIVVGRSCMRYTEEASASSSCSSRASTMSLHQAESGSAALNTKSRAILESSLPDVAPSVSLNPNTAICASPSQDNPKTRLLAEEKVHLLQDAAVGGGSSDLPAPDVCNLYVTSAAPLLHIDTGSTDASRSELQLQRNASHNALAFNMATTDMEAENRKSLDERCQEMAERLVRLSAEVDAVAFRMDHSVPPPSEFL</sequence>
<accession>A0A0N1IBI8</accession>
<keyword evidence="2" id="KW-1185">Reference proteome</keyword>